<feature type="region of interest" description="Disordered" evidence="2">
    <location>
        <begin position="1"/>
        <end position="34"/>
    </location>
</feature>
<keyword evidence="1" id="KW-0694">RNA-binding</keyword>
<keyword evidence="4" id="KW-1185">Reference proteome</keyword>
<dbReference type="Proteomes" id="UP000053660">
    <property type="component" value="Unassembled WGS sequence"/>
</dbReference>
<sequence>MVAEDGHHIEDDSSQRHAKKSKGEKGEMRKIPVPKHRYTPLKDNWVNIFTPIVKNLGLQIRLVSVFFIKIQDHSHDSPSKAANL</sequence>
<name>A0A0B1S4Y3_OESDE</name>
<organism evidence="3 4">
    <name type="scientific">Oesophagostomum dentatum</name>
    <name type="common">Nodular worm</name>
    <dbReference type="NCBI Taxonomy" id="61180"/>
    <lineage>
        <taxon>Eukaryota</taxon>
        <taxon>Metazoa</taxon>
        <taxon>Ecdysozoa</taxon>
        <taxon>Nematoda</taxon>
        <taxon>Chromadorea</taxon>
        <taxon>Rhabditida</taxon>
        <taxon>Rhabditina</taxon>
        <taxon>Rhabditomorpha</taxon>
        <taxon>Strongyloidea</taxon>
        <taxon>Strongylidae</taxon>
        <taxon>Oesophagostomum</taxon>
    </lineage>
</organism>
<dbReference type="OrthoDB" id="1932641at2759"/>
<feature type="compositionally biased region" description="Basic and acidic residues" evidence="2">
    <location>
        <begin position="1"/>
        <end position="30"/>
    </location>
</feature>
<proteinExistence type="predicted"/>
<dbReference type="AlphaFoldDB" id="A0A0B1S4Y3"/>
<accession>A0A0B1S4Y3</accession>
<dbReference type="GO" id="GO:0005634">
    <property type="term" value="C:nucleus"/>
    <property type="evidence" value="ECO:0007669"/>
    <property type="project" value="TreeGrafter"/>
</dbReference>
<protein>
    <submittedName>
        <fullName evidence="3">Uncharacterized protein</fullName>
    </submittedName>
</protein>
<reference evidence="3 4" key="1">
    <citation type="submission" date="2014-03" db="EMBL/GenBank/DDBJ databases">
        <title>Draft genome of the hookworm Oesophagostomum dentatum.</title>
        <authorList>
            <person name="Mitreva M."/>
        </authorList>
    </citation>
    <scope>NUCLEOTIDE SEQUENCE [LARGE SCALE GENOMIC DNA]</scope>
    <source>
        <strain evidence="3 4">OD-Hann</strain>
    </source>
</reference>
<evidence type="ECO:0000256" key="1">
    <source>
        <dbReference type="ARBA" id="ARBA00022884"/>
    </source>
</evidence>
<dbReference type="EMBL" id="KN609672">
    <property type="protein sequence ID" value="KHJ78542.1"/>
    <property type="molecule type" value="Genomic_DNA"/>
</dbReference>
<evidence type="ECO:0000313" key="4">
    <source>
        <dbReference type="Proteomes" id="UP000053660"/>
    </source>
</evidence>
<gene>
    <name evidence="3" type="ORF">OESDEN_21836</name>
</gene>
<dbReference type="PANTHER" id="PTHR12826">
    <property type="entry name" value="RIBONUCLEASE Y"/>
    <property type="match status" value="1"/>
</dbReference>
<evidence type="ECO:0000256" key="2">
    <source>
        <dbReference type="SAM" id="MobiDB-lite"/>
    </source>
</evidence>
<evidence type="ECO:0000313" key="3">
    <source>
        <dbReference type="EMBL" id="KHJ78542.1"/>
    </source>
</evidence>
<dbReference type="PANTHER" id="PTHR12826:SF13">
    <property type="entry name" value="RNA-BINDING PROTEIN PNO1"/>
    <property type="match status" value="1"/>
</dbReference>
<dbReference type="GO" id="GO:0003723">
    <property type="term" value="F:RNA binding"/>
    <property type="evidence" value="ECO:0007669"/>
    <property type="project" value="UniProtKB-KW"/>
</dbReference>